<dbReference type="EMBL" id="WUAV01000006">
    <property type="protein sequence ID" value="KAF1746473.1"/>
    <property type="molecule type" value="Genomic_DNA"/>
</dbReference>
<evidence type="ECO:0000313" key="1">
    <source>
        <dbReference type="EMBL" id="KAF1746473.1"/>
    </source>
</evidence>
<sequence>MEAEVNAIQHDANTMEETIHFLSKNTNFQDEIIKMKDDKLKCCQYELAAQKKKENQLIDEKLQLSHSMDISASQNTALREELLVLGQNDITNRKTARDLHKLMSETLRTLNVSCNGINVFNQM</sequence>
<dbReference type="KEGG" id="crq:GCK72_022929"/>
<dbReference type="AlphaFoldDB" id="A0A6A5FVA5"/>
<dbReference type="RefSeq" id="XP_053578702.1">
    <property type="nucleotide sequence ID" value="XM_053735136.1"/>
</dbReference>
<dbReference type="CTD" id="78777599"/>
<dbReference type="GeneID" id="78777599"/>
<evidence type="ECO:0000313" key="2">
    <source>
        <dbReference type="Proteomes" id="UP000483820"/>
    </source>
</evidence>
<proteinExistence type="predicted"/>
<organism evidence="1 2">
    <name type="scientific">Caenorhabditis remanei</name>
    <name type="common">Caenorhabditis vulgaris</name>
    <dbReference type="NCBI Taxonomy" id="31234"/>
    <lineage>
        <taxon>Eukaryota</taxon>
        <taxon>Metazoa</taxon>
        <taxon>Ecdysozoa</taxon>
        <taxon>Nematoda</taxon>
        <taxon>Chromadorea</taxon>
        <taxon>Rhabditida</taxon>
        <taxon>Rhabditina</taxon>
        <taxon>Rhabditomorpha</taxon>
        <taxon>Rhabditoidea</taxon>
        <taxon>Rhabditidae</taxon>
        <taxon>Peloderinae</taxon>
        <taxon>Caenorhabditis</taxon>
    </lineage>
</organism>
<accession>A0A6A5FVA5</accession>
<name>A0A6A5FVA5_CAERE</name>
<protein>
    <submittedName>
        <fullName evidence="1">Uncharacterized protein</fullName>
    </submittedName>
</protein>
<dbReference type="Proteomes" id="UP000483820">
    <property type="component" value="Chromosome X"/>
</dbReference>
<comment type="caution">
    <text evidence="1">The sequence shown here is derived from an EMBL/GenBank/DDBJ whole genome shotgun (WGS) entry which is preliminary data.</text>
</comment>
<gene>
    <name evidence="1" type="ORF">GCK72_022929</name>
</gene>
<reference evidence="1 2" key="1">
    <citation type="submission" date="2019-12" db="EMBL/GenBank/DDBJ databases">
        <title>Chromosome-level assembly of the Caenorhabditis remanei genome.</title>
        <authorList>
            <person name="Teterina A.A."/>
            <person name="Willis J.H."/>
            <person name="Phillips P.C."/>
        </authorList>
    </citation>
    <scope>NUCLEOTIDE SEQUENCE [LARGE SCALE GENOMIC DNA]</scope>
    <source>
        <strain evidence="1 2">PX506</strain>
        <tissue evidence="1">Whole organism</tissue>
    </source>
</reference>